<dbReference type="Gene3D" id="2.40.33.20">
    <property type="entry name" value="PK beta-barrel domain-like"/>
    <property type="match status" value="1"/>
</dbReference>
<dbReference type="SUPFAM" id="SSF50800">
    <property type="entry name" value="PK beta-barrel domain-like"/>
    <property type="match status" value="1"/>
</dbReference>
<gene>
    <name evidence="2" type="ORF">G7Y85_00170</name>
</gene>
<organism evidence="2 3">
    <name type="scientific">Solimonas terrae</name>
    <dbReference type="NCBI Taxonomy" id="1396819"/>
    <lineage>
        <taxon>Bacteria</taxon>
        <taxon>Pseudomonadati</taxon>
        <taxon>Pseudomonadota</taxon>
        <taxon>Gammaproteobacteria</taxon>
        <taxon>Nevskiales</taxon>
        <taxon>Nevskiaceae</taxon>
        <taxon>Solimonas</taxon>
    </lineage>
</organism>
<dbReference type="PANTHER" id="PTHR36930:SF1">
    <property type="entry name" value="MOSC DOMAIN-CONTAINING PROTEIN"/>
    <property type="match status" value="1"/>
</dbReference>
<reference evidence="2 3" key="1">
    <citation type="journal article" date="2014" name="Int. J. Syst. Evol. Microbiol.">
        <title>Solimonas terrae sp. nov., isolated from soil.</title>
        <authorList>
            <person name="Kim S.J."/>
            <person name="Moon J.Y."/>
            <person name="Weon H.Y."/>
            <person name="Ahn J.H."/>
            <person name="Chen W.M."/>
            <person name="Kwon S.W."/>
        </authorList>
    </citation>
    <scope>NUCLEOTIDE SEQUENCE [LARGE SCALE GENOMIC DNA]</scope>
    <source>
        <strain evidence="2 3">KIS83-12</strain>
    </source>
</reference>
<dbReference type="Proteomes" id="UP000472676">
    <property type="component" value="Unassembled WGS sequence"/>
</dbReference>
<dbReference type="InterPro" id="IPR011037">
    <property type="entry name" value="Pyrv_Knase-like_insert_dom_sf"/>
</dbReference>
<evidence type="ECO:0000313" key="2">
    <source>
        <dbReference type="EMBL" id="NGY03168.1"/>
    </source>
</evidence>
<dbReference type="PROSITE" id="PS51340">
    <property type="entry name" value="MOSC"/>
    <property type="match status" value="1"/>
</dbReference>
<dbReference type="Pfam" id="PF03473">
    <property type="entry name" value="MOSC"/>
    <property type="match status" value="1"/>
</dbReference>
<dbReference type="RefSeq" id="WP_166250597.1">
    <property type="nucleotide sequence ID" value="NZ_JAAMOW010000001.1"/>
</dbReference>
<evidence type="ECO:0000313" key="3">
    <source>
        <dbReference type="Proteomes" id="UP000472676"/>
    </source>
</evidence>
<dbReference type="InterPro" id="IPR052716">
    <property type="entry name" value="MOSC_domain"/>
</dbReference>
<dbReference type="EMBL" id="JAAMOW010000001">
    <property type="protein sequence ID" value="NGY03168.1"/>
    <property type="molecule type" value="Genomic_DNA"/>
</dbReference>
<sequence>MIESIFIARGKTEPQVEVAEIELVAGKGIVGDRNFSREQWPGQNVTFIELEEIENFNANYGRAIGAGDTRRNIVTRSVRLDALVGRDFRIGEVVFHGVELCEPCKTLGSLLASDGMAVHEVVRAWVHKAGLRANVLTGGVIRVGMRFTGGAQAQDRML</sequence>
<evidence type="ECO:0000259" key="1">
    <source>
        <dbReference type="PROSITE" id="PS51340"/>
    </source>
</evidence>
<dbReference type="PANTHER" id="PTHR36930">
    <property type="entry name" value="METAL-SULFUR CLUSTER BIOSYNTHESIS PROTEINS YUAD-RELATED"/>
    <property type="match status" value="1"/>
</dbReference>
<keyword evidence="3" id="KW-1185">Reference proteome</keyword>
<feature type="domain" description="MOSC" evidence="1">
    <location>
        <begin position="16"/>
        <end position="150"/>
    </location>
</feature>
<dbReference type="AlphaFoldDB" id="A0A6M2BKV6"/>
<dbReference type="GO" id="GO:0003824">
    <property type="term" value="F:catalytic activity"/>
    <property type="evidence" value="ECO:0007669"/>
    <property type="project" value="InterPro"/>
</dbReference>
<accession>A0A6M2BKV6</accession>
<proteinExistence type="predicted"/>
<name>A0A6M2BKV6_9GAMM</name>
<comment type="caution">
    <text evidence="2">The sequence shown here is derived from an EMBL/GenBank/DDBJ whole genome shotgun (WGS) entry which is preliminary data.</text>
</comment>
<dbReference type="GO" id="GO:0030170">
    <property type="term" value="F:pyridoxal phosphate binding"/>
    <property type="evidence" value="ECO:0007669"/>
    <property type="project" value="InterPro"/>
</dbReference>
<dbReference type="GO" id="GO:0030151">
    <property type="term" value="F:molybdenum ion binding"/>
    <property type="evidence" value="ECO:0007669"/>
    <property type="project" value="InterPro"/>
</dbReference>
<protein>
    <submittedName>
        <fullName evidence="2">MOSC domain-containing protein</fullName>
    </submittedName>
</protein>
<dbReference type="InterPro" id="IPR005302">
    <property type="entry name" value="MoCF_Sase_C"/>
</dbReference>